<evidence type="ECO:0000313" key="1">
    <source>
        <dbReference type="EMBL" id="KKM88552.1"/>
    </source>
</evidence>
<reference evidence="1" key="1">
    <citation type="journal article" date="2015" name="Nature">
        <title>Complex archaea that bridge the gap between prokaryotes and eukaryotes.</title>
        <authorList>
            <person name="Spang A."/>
            <person name="Saw J.H."/>
            <person name="Jorgensen S.L."/>
            <person name="Zaremba-Niedzwiedzka K."/>
            <person name="Martijn J."/>
            <person name="Lind A.E."/>
            <person name="van Eijk R."/>
            <person name="Schleper C."/>
            <person name="Guy L."/>
            <person name="Ettema T.J."/>
        </authorList>
    </citation>
    <scope>NUCLEOTIDE SEQUENCE</scope>
</reference>
<name>A0A0F9P515_9ZZZZ</name>
<dbReference type="AlphaFoldDB" id="A0A0F9P515"/>
<sequence>MKEIKTYIQPFMLQKVITALRLINIQGISITEIKEAEKAMFMTHDLSMKIKERYTIA</sequence>
<dbReference type="Gene3D" id="3.30.70.120">
    <property type="match status" value="1"/>
</dbReference>
<protein>
    <submittedName>
        <fullName evidence="1">Uncharacterized protein</fullName>
    </submittedName>
</protein>
<organism evidence="1">
    <name type="scientific">marine sediment metagenome</name>
    <dbReference type="NCBI Taxonomy" id="412755"/>
    <lineage>
        <taxon>unclassified sequences</taxon>
        <taxon>metagenomes</taxon>
        <taxon>ecological metagenomes</taxon>
    </lineage>
</organism>
<dbReference type="EMBL" id="LAZR01006944">
    <property type="protein sequence ID" value="KKM88552.1"/>
    <property type="molecule type" value="Genomic_DNA"/>
</dbReference>
<dbReference type="InterPro" id="IPR011322">
    <property type="entry name" value="N-reg_PII-like_a/b"/>
</dbReference>
<gene>
    <name evidence="1" type="ORF">LCGC14_1257600</name>
</gene>
<dbReference type="InterPro" id="IPR015867">
    <property type="entry name" value="N-reg_PII/ATP_PRibTrfase_C"/>
</dbReference>
<comment type="caution">
    <text evidence="1">The sequence shown here is derived from an EMBL/GenBank/DDBJ whole genome shotgun (WGS) entry which is preliminary data.</text>
</comment>
<proteinExistence type="predicted"/>
<dbReference type="SUPFAM" id="SSF54913">
    <property type="entry name" value="GlnB-like"/>
    <property type="match status" value="1"/>
</dbReference>
<accession>A0A0F9P515</accession>